<dbReference type="OrthoDB" id="9812187at2"/>
<proteinExistence type="predicted"/>
<feature type="domain" description="CheC-like protein" evidence="3">
    <location>
        <begin position="110"/>
        <end position="145"/>
    </location>
</feature>
<dbReference type="InterPro" id="IPR028976">
    <property type="entry name" value="CheC-like_sf"/>
</dbReference>
<accession>A0A0F5IAM9</accession>
<keyword evidence="1" id="KW-0145">Chemotaxis</keyword>
<dbReference type="SUPFAM" id="SSF103039">
    <property type="entry name" value="CheC-like"/>
    <property type="match status" value="1"/>
</dbReference>
<accession>A0A0F5HZX2</accession>
<gene>
    <name evidence="4" type="ORF">QY95_00229</name>
</gene>
<keyword evidence="5" id="KW-1185">Reference proteome</keyword>
<dbReference type="GO" id="GO:0006935">
    <property type="term" value="P:chemotaxis"/>
    <property type="evidence" value="ECO:0007669"/>
    <property type="project" value="UniProtKB-KW"/>
</dbReference>
<dbReference type="Pfam" id="PF04509">
    <property type="entry name" value="CheC"/>
    <property type="match status" value="2"/>
</dbReference>
<dbReference type="AlphaFoldDB" id="A0A0F5IAM9"/>
<evidence type="ECO:0000256" key="2">
    <source>
        <dbReference type="ARBA" id="ARBA00022801"/>
    </source>
</evidence>
<dbReference type="InterPro" id="IPR007597">
    <property type="entry name" value="CheC"/>
</dbReference>
<protein>
    <submittedName>
        <fullName evidence="4">Chemotaxis protein CheC -- inhibitor of MCP methylation</fullName>
    </submittedName>
</protein>
<keyword evidence="2" id="KW-0378">Hydrolase</keyword>
<dbReference type="InterPro" id="IPR050992">
    <property type="entry name" value="CheZ_family_phosphatases"/>
</dbReference>
<dbReference type="CDD" id="cd17909">
    <property type="entry name" value="CheC_ClassI"/>
    <property type="match status" value="1"/>
</dbReference>
<comment type="caution">
    <text evidence="4">The sequence shown here is derived from an EMBL/GenBank/DDBJ whole genome shotgun (WGS) entry which is preliminary data.</text>
</comment>
<organism evidence="4 5">
    <name type="scientific">Bacillus thermotolerans</name>
    <name type="common">Quasibacillus thermotolerans</name>
    <dbReference type="NCBI Taxonomy" id="1221996"/>
    <lineage>
        <taxon>Bacteria</taxon>
        <taxon>Bacillati</taxon>
        <taxon>Bacillota</taxon>
        <taxon>Bacilli</taxon>
        <taxon>Bacillales</taxon>
        <taxon>Bacillaceae</taxon>
        <taxon>Bacillus</taxon>
    </lineage>
</organism>
<dbReference type="PANTHER" id="PTHR43693">
    <property type="entry name" value="PROTEIN PHOSPHATASE CHEZ"/>
    <property type="match status" value="1"/>
</dbReference>
<dbReference type="GO" id="GO:0016787">
    <property type="term" value="F:hydrolase activity"/>
    <property type="evidence" value="ECO:0007669"/>
    <property type="project" value="UniProtKB-KW"/>
</dbReference>
<dbReference type="Gene3D" id="3.40.1550.10">
    <property type="entry name" value="CheC-like"/>
    <property type="match status" value="1"/>
</dbReference>
<evidence type="ECO:0000259" key="3">
    <source>
        <dbReference type="Pfam" id="PF04509"/>
    </source>
</evidence>
<feature type="domain" description="CheC-like protein" evidence="3">
    <location>
        <begin position="10"/>
        <end position="45"/>
    </location>
</feature>
<evidence type="ECO:0000313" key="5">
    <source>
        <dbReference type="Proteomes" id="UP000031563"/>
    </source>
</evidence>
<name>A0A0F5IAM9_BACTR</name>
<evidence type="ECO:0000256" key="1">
    <source>
        <dbReference type="ARBA" id="ARBA00022500"/>
    </source>
</evidence>
<dbReference type="Proteomes" id="UP000031563">
    <property type="component" value="Unassembled WGS sequence"/>
</dbReference>
<dbReference type="RefSeq" id="WP_039232686.1">
    <property type="nucleotide sequence ID" value="NZ_JWIR02000012.1"/>
</dbReference>
<reference evidence="4" key="1">
    <citation type="submission" date="2015-02" db="EMBL/GenBank/DDBJ databases">
        <title>Genome Assembly of Bacillaceae bacterium MTCC 8252.</title>
        <authorList>
            <person name="Verma A."/>
            <person name="Khatri I."/>
            <person name="Mual P."/>
            <person name="Subramanian S."/>
            <person name="Krishnamurthi S."/>
        </authorList>
    </citation>
    <scope>NUCLEOTIDE SEQUENCE [LARGE SCALE GENOMIC DNA]</scope>
    <source>
        <strain evidence="4">MTCC 8252</strain>
    </source>
</reference>
<dbReference type="EMBL" id="JWIR02000012">
    <property type="protein sequence ID" value="KKB42380.1"/>
    <property type="molecule type" value="Genomic_DNA"/>
</dbReference>
<dbReference type="STRING" id="1221996.QY95_00229"/>
<sequence length="207" mass="22538">MDYINKLHSIHLDILKEIGNIGAGHAAAALSALLNRAVDMKVPNVRVSSFDDMVELAGGSEREVVSISLRMEGDITGSMFFVLSLQQAETFTEKLLGQGKLSSDSESLRRSALQELGNILSGTYLSALADFTRLQVQPSVPELVIDMFGAIISYGLIEASRYGDKAIMIETILTELDEEEASETTGYFFLLPDPPAFRTIFQALGAE</sequence>
<evidence type="ECO:0000313" key="4">
    <source>
        <dbReference type="EMBL" id="KKB42380.1"/>
    </source>
</evidence>
<dbReference type="PANTHER" id="PTHR43693:SF1">
    <property type="entry name" value="PROTEIN PHOSPHATASE CHEZ"/>
    <property type="match status" value="1"/>
</dbReference>